<gene>
    <name evidence="3" type="ORF">ENS41_02235</name>
</gene>
<evidence type="ECO:0000256" key="1">
    <source>
        <dbReference type="ARBA" id="ARBA00022723"/>
    </source>
</evidence>
<dbReference type="PANTHER" id="PTHR35848:SF6">
    <property type="entry name" value="CUPIN TYPE-2 DOMAIN-CONTAINING PROTEIN"/>
    <property type="match status" value="1"/>
</dbReference>
<reference evidence="3" key="1">
    <citation type="journal article" date="2020" name="mSystems">
        <title>Genome- and Community-Level Interaction Insights into Carbon Utilization and Element Cycling Functions of Hydrothermarchaeota in Hydrothermal Sediment.</title>
        <authorList>
            <person name="Zhou Z."/>
            <person name="Liu Y."/>
            <person name="Xu W."/>
            <person name="Pan J."/>
            <person name="Luo Z.H."/>
            <person name="Li M."/>
        </authorList>
    </citation>
    <scope>NUCLEOTIDE SEQUENCE [LARGE SCALE GENOMIC DNA]</scope>
    <source>
        <strain evidence="3">SpSt-488</strain>
    </source>
</reference>
<proteinExistence type="predicted"/>
<name>A0A7C4GCE8_UNCW3</name>
<dbReference type="InterPro" id="IPR051610">
    <property type="entry name" value="GPI/OXD"/>
</dbReference>
<dbReference type="CDD" id="cd02222">
    <property type="entry name" value="cupin_TM1459-like"/>
    <property type="match status" value="1"/>
</dbReference>
<protein>
    <submittedName>
        <fullName evidence="3">Cupin domain-containing protein</fullName>
    </submittedName>
</protein>
<dbReference type="InterPro" id="IPR014710">
    <property type="entry name" value="RmlC-like_jellyroll"/>
</dbReference>
<dbReference type="SUPFAM" id="SSF51182">
    <property type="entry name" value="RmlC-like cupins"/>
    <property type="match status" value="1"/>
</dbReference>
<dbReference type="Pfam" id="PF07883">
    <property type="entry name" value="Cupin_2"/>
    <property type="match status" value="1"/>
</dbReference>
<evidence type="ECO:0000259" key="2">
    <source>
        <dbReference type="Pfam" id="PF07883"/>
    </source>
</evidence>
<comment type="caution">
    <text evidence="3">The sequence shown here is derived from an EMBL/GenBank/DDBJ whole genome shotgun (WGS) entry which is preliminary data.</text>
</comment>
<dbReference type="GO" id="GO:0046872">
    <property type="term" value="F:metal ion binding"/>
    <property type="evidence" value="ECO:0007669"/>
    <property type="project" value="UniProtKB-KW"/>
</dbReference>
<dbReference type="Gene3D" id="2.60.120.10">
    <property type="entry name" value="Jelly Rolls"/>
    <property type="match status" value="1"/>
</dbReference>
<dbReference type="InterPro" id="IPR011051">
    <property type="entry name" value="RmlC_Cupin_sf"/>
</dbReference>
<dbReference type="PANTHER" id="PTHR35848">
    <property type="entry name" value="OXALATE-BINDING PROTEIN"/>
    <property type="match status" value="1"/>
</dbReference>
<evidence type="ECO:0000313" key="3">
    <source>
        <dbReference type="EMBL" id="HGK27756.1"/>
    </source>
</evidence>
<dbReference type="InterPro" id="IPR013096">
    <property type="entry name" value="Cupin_2"/>
</dbReference>
<dbReference type="EMBL" id="DSUT01000042">
    <property type="protein sequence ID" value="HGK27756.1"/>
    <property type="molecule type" value="Genomic_DNA"/>
</dbReference>
<keyword evidence="1" id="KW-0479">Metal-binding</keyword>
<accession>A0A7C4GCE8</accession>
<organism evidence="3">
    <name type="scientific">candidate division WOR-3 bacterium</name>
    <dbReference type="NCBI Taxonomy" id="2052148"/>
    <lineage>
        <taxon>Bacteria</taxon>
        <taxon>Bacteria division WOR-3</taxon>
    </lineage>
</organism>
<feature type="domain" description="Cupin type-2" evidence="2">
    <location>
        <begin position="42"/>
        <end position="108"/>
    </location>
</feature>
<sequence>MVKGRYTDVKAEPATLAGAQATIRWLIAKKEGAPNFAMRVIELAHKGDRIPLHRHSSEHEIFVFEGKGRLLQPGGESPVETGDFVYVAPEEEHGFENLGEGPFRFICVIPLPE</sequence>
<dbReference type="AlphaFoldDB" id="A0A7C4GCE8"/>